<feature type="region of interest" description="Disordered" evidence="3">
    <location>
        <begin position="785"/>
        <end position="817"/>
    </location>
</feature>
<evidence type="ECO:0000256" key="3">
    <source>
        <dbReference type="SAM" id="MobiDB-lite"/>
    </source>
</evidence>
<name>W7TSE1_9STRA</name>
<dbReference type="GO" id="GO:0004842">
    <property type="term" value="F:ubiquitin-protein transferase activity"/>
    <property type="evidence" value="ECO:0007669"/>
    <property type="project" value="InterPro"/>
</dbReference>
<keyword evidence="7" id="KW-1185">Reference proteome</keyword>
<feature type="domain" description="B30.2/SPRY" evidence="4">
    <location>
        <begin position="74"/>
        <end position="264"/>
    </location>
</feature>
<gene>
    <name evidence="6" type="ORF">Naga_100238g6</name>
</gene>
<dbReference type="Proteomes" id="UP000019335">
    <property type="component" value="Chromosome 17"/>
</dbReference>
<evidence type="ECO:0000256" key="2">
    <source>
        <dbReference type="PROSITE-ProRule" id="PRU00104"/>
    </source>
</evidence>
<comment type="caution">
    <text evidence="6">The sequence shown here is derived from an EMBL/GenBank/DDBJ whole genome shotgun (WGS) entry which is preliminary data.</text>
</comment>
<dbReference type="InterPro" id="IPR042469">
    <property type="entry name" value="HECTD3"/>
</dbReference>
<dbReference type="Pfam" id="PF00622">
    <property type="entry name" value="SPRY"/>
    <property type="match status" value="1"/>
</dbReference>
<accession>W7TSE1</accession>
<protein>
    <submittedName>
        <fullName evidence="6">Hect e3 ubiquitin</fullName>
    </submittedName>
</protein>
<sequence length="1616" mass="176457">MSEAGRSSNSGEKGTLSTVLKRQIVLWLRAGAESHAYYSHHGSGGGGPRERLRCVTPTFASHGPDSLFQALLTDSLENLYSIALGQTLSPTVTATLPRKGVDLAPTHADCRDDYTVDDGIVRCQRGFPSLAPQGVMLRKGKWYYEVTIVKPGLAQLGWGDGAFVGHSSRGEGVGDDLHSWGVDGHRVYRWHGGGEKWGLPWVEGDVLGFACDLEARTLSLSVNGSWEAPVGRAFEDIDFVEGLRPCLTLNKSCSFGVSFGGEGEAPLKHRPPGHRAVAEAAKEEALRRCYWGFRFQVTPSEGIRARTCEDFKPVWRFPPSSSSVPPPPALAFPSSAQDPRRAHCTIWRPRPGLGYAVLGDVITRGDALPESILTVATDESTFLSPPRGYRLLMPLPPPNPLRPPTSQSSAQQPGALWRPIPPPGFVAMGDVFWGGNSEPPLSLVRCLREDAVEPAALFARIQSCKVGDGIPETGQAKDRDGPVTFWGVGNQSRTFFAVPGHATPLSPSFPGPMGWALRTSLPGITLPQGWSSEKDAQGQPSMEWALWVLDCFLETCASWELTAGGILSRRTYEALLTCILDASHCRDQARLPAVSLLTRLLRTRRGLLMSSAYDGQDVEDGLPLMSLTSLSSLPRSVLALGEVAPALLRHCREQIHLHGHPTEAVTASGSCSSRLFLPRDLQQILELVTTINWAAPLRLAVERAVSAFIPFSPASLTLLPLPAVGSLLRSRGMDGIATPQTILERVLLELQRAARGERGSDKEALEDLMGLAEFLWRGVKGDGRKGRGNGGGVDDDGGLDRIRRLDGSPTSGTASPLTLLGEEDEAFVAASRSLGKEKEGIVVAPFCQTALKAWLRSTASSEVVESLHPVSMARLREKSDVWEQRGEVVLEGAEAVEVVFDGRSDLPRGLFLTLKGGNPNADAPEALWDGEEEKESLVVWSSTGERKPGEFTTRLVFKGPRVQWSLLPAHEKRRKEGEQQTEPDMGGATETEEGVHGTPGPAWVSAETAGLPAGPMASSTRLARTEAAPPSPTSSVVRKGSTERSRTSLLDAGLEIKEETWGFGFTVLAKRITPSQSLARLVRQVQDHNCVVAFPSEWSLDQDVAVVEWLNTASEALGRAAVDVSPFDFRHGGRESSVGLHLEHCPMPAIYLRIALIQGFNQHIQRLLPFVDLANPCRHSLGAKLRALAPLVLRDVKMAVVEAGKERTLGSGGNSLTITLDNFAASRSMEAAERDVTTSRCIFVQAFRALHHKDSQVLRSCWDGDRVFQVTFRGENGSDAGGVFREGMSRVLEDLYSPETLNLLIPCPNAQHGLPTNTDKFLPNPQLATCPLALEMFEFVGKLMGMSLRANLCLPFHFPSLIWKRLLGHEVLRSDMEAVDTLTSRLLDSVRGCEDEAEFEGKFGGSLTFVATGYDGDEVELIPGGSMEDVTFATRQAYCDLLSERYLHDSDAQVGAMARGLYAVVARDTLLLLTWQELETLVCGSPTFDMAFWKAHTTYAGYSKDDLTIQLFWKVLESFSHEEQSGFVRFAWGRSRLPPKNAWYKNMQISRRNAGEDSLPASHTCFFSIELPPYQSEAAMRKGLLTAITQRRRQTQKSEVQESMLLRTSNRIEQGM</sequence>
<evidence type="ECO:0000259" key="4">
    <source>
        <dbReference type="PROSITE" id="PS50188"/>
    </source>
</evidence>
<dbReference type="PANTHER" id="PTHR46654:SF1">
    <property type="entry name" value="E3 UBIQUITIN-PROTEIN LIGASE HECTD3"/>
    <property type="match status" value="1"/>
</dbReference>
<feature type="region of interest" description="Disordered" evidence="3">
    <location>
        <begin position="967"/>
        <end position="1044"/>
    </location>
</feature>
<organism evidence="6 7">
    <name type="scientific">Nannochloropsis gaditana</name>
    <dbReference type="NCBI Taxonomy" id="72520"/>
    <lineage>
        <taxon>Eukaryota</taxon>
        <taxon>Sar</taxon>
        <taxon>Stramenopiles</taxon>
        <taxon>Ochrophyta</taxon>
        <taxon>Eustigmatophyceae</taxon>
        <taxon>Eustigmatales</taxon>
        <taxon>Monodopsidaceae</taxon>
        <taxon>Nannochloropsis</taxon>
    </lineage>
</organism>
<dbReference type="CDD" id="cd11709">
    <property type="entry name" value="SPRY"/>
    <property type="match status" value="1"/>
</dbReference>
<dbReference type="SMART" id="SM00119">
    <property type="entry name" value="HECTc"/>
    <property type="match status" value="1"/>
</dbReference>
<dbReference type="Gene3D" id="3.90.1750.10">
    <property type="entry name" value="Hect, E3 ligase catalytic domains"/>
    <property type="match status" value="1"/>
</dbReference>
<feature type="active site" description="Glycyl thioester intermediate" evidence="2">
    <location>
        <position position="1565"/>
    </location>
</feature>
<dbReference type="PANTHER" id="PTHR46654">
    <property type="entry name" value="E3 UBIQUITIN-PROTEIN LIGASE HECTD3"/>
    <property type="match status" value="1"/>
</dbReference>
<evidence type="ECO:0000313" key="7">
    <source>
        <dbReference type="Proteomes" id="UP000019335"/>
    </source>
</evidence>
<dbReference type="Gene3D" id="2.60.120.920">
    <property type="match status" value="1"/>
</dbReference>
<evidence type="ECO:0000259" key="5">
    <source>
        <dbReference type="PROSITE" id="PS50237"/>
    </source>
</evidence>
<dbReference type="PROSITE" id="PS50188">
    <property type="entry name" value="B302_SPRY"/>
    <property type="match status" value="1"/>
</dbReference>
<dbReference type="InterPro" id="IPR001870">
    <property type="entry name" value="B30.2/SPRY"/>
</dbReference>
<evidence type="ECO:0000313" key="6">
    <source>
        <dbReference type="EMBL" id="EWM23431.1"/>
    </source>
</evidence>
<dbReference type="InterPro" id="IPR035983">
    <property type="entry name" value="Hect_E3_ubiquitin_ligase"/>
</dbReference>
<dbReference type="SUPFAM" id="SSF49899">
    <property type="entry name" value="Concanavalin A-like lectins/glucanases"/>
    <property type="match status" value="1"/>
</dbReference>
<keyword evidence="1 2" id="KW-0833">Ubl conjugation pathway</keyword>
<dbReference type="Pfam" id="PF00632">
    <property type="entry name" value="HECT"/>
    <property type="match status" value="1"/>
</dbReference>
<feature type="domain" description="HECT" evidence="5">
    <location>
        <begin position="1254"/>
        <end position="1607"/>
    </location>
</feature>
<evidence type="ECO:0000256" key="1">
    <source>
        <dbReference type="ARBA" id="ARBA00022786"/>
    </source>
</evidence>
<dbReference type="OrthoDB" id="239701at2759"/>
<dbReference type="Gene3D" id="3.30.2160.10">
    <property type="entry name" value="Hect, E3 ligase catalytic domain"/>
    <property type="match status" value="1"/>
</dbReference>
<reference evidence="6 7" key="1">
    <citation type="journal article" date="2014" name="Mol. Plant">
        <title>Chromosome Scale Genome Assembly and Transcriptome Profiling of Nannochloropsis gaditana in Nitrogen Depletion.</title>
        <authorList>
            <person name="Corteggiani Carpinelli E."/>
            <person name="Telatin A."/>
            <person name="Vitulo N."/>
            <person name="Forcato C."/>
            <person name="D'Angelo M."/>
            <person name="Schiavon R."/>
            <person name="Vezzi A."/>
            <person name="Giacometti G.M."/>
            <person name="Morosinotto T."/>
            <person name="Valle G."/>
        </authorList>
    </citation>
    <scope>NUCLEOTIDE SEQUENCE [LARGE SCALE GENOMIC DNA]</scope>
    <source>
        <strain evidence="6 7">B-31</strain>
    </source>
</reference>
<dbReference type="PROSITE" id="PS50237">
    <property type="entry name" value="HECT"/>
    <property type="match status" value="1"/>
</dbReference>
<dbReference type="SUPFAM" id="SSF56204">
    <property type="entry name" value="Hect, E3 ligase catalytic domain"/>
    <property type="match status" value="1"/>
</dbReference>
<dbReference type="InterPro" id="IPR003877">
    <property type="entry name" value="SPRY_dom"/>
</dbReference>
<dbReference type="InterPro" id="IPR043136">
    <property type="entry name" value="B30.2/SPRY_sf"/>
</dbReference>
<proteinExistence type="predicted"/>
<dbReference type="SMART" id="SM00449">
    <property type="entry name" value="SPRY"/>
    <property type="match status" value="1"/>
</dbReference>
<dbReference type="InterPro" id="IPR013320">
    <property type="entry name" value="ConA-like_dom_sf"/>
</dbReference>
<dbReference type="EMBL" id="AZIL01001671">
    <property type="protein sequence ID" value="EWM23431.1"/>
    <property type="molecule type" value="Genomic_DNA"/>
</dbReference>
<dbReference type="InterPro" id="IPR000569">
    <property type="entry name" value="HECT_dom"/>
</dbReference>
<dbReference type="Gene3D" id="3.30.2410.10">
    <property type="entry name" value="Hect, E3 ligase catalytic domain"/>
    <property type="match status" value="1"/>
</dbReference>